<evidence type="ECO:0000256" key="1">
    <source>
        <dbReference type="ARBA" id="ARBA00022723"/>
    </source>
</evidence>
<feature type="domain" description="THAP-type" evidence="6">
    <location>
        <begin position="1"/>
        <end position="91"/>
    </location>
</feature>
<dbReference type="InterPro" id="IPR038441">
    <property type="entry name" value="THAP_Znf_sf"/>
</dbReference>
<keyword evidence="2 5" id="KW-0863">Zinc-finger</keyword>
<reference evidence="7" key="2">
    <citation type="submission" date="2021-09" db="EMBL/GenBank/DDBJ databases">
        <authorList>
            <person name="Jia N."/>
            <person name="Wang J."/>
            <person name="Shi W."/>
            <person name="Du L."/>
            <person name="Sun Y."/>
            <person name="Zhan W."/>
            <person name="Jiang J."/>
            <person name="Wang Q."/>
            <person name="Zhang B."/>
            <person name="Ji P."/>
            <person name="Sakyi L.B."/>
            <person name="Cui X."/>
            <person name="Yuan T."/>
            <person name="Jiang B."/>
            <person name="Yang W."/>
            <person name="Lam T.T.-Y."/>
            <person name="Chang Q."/>
            <person name="Ding S."/>
            <person name="Wang X."/>
            <person name="Zhu J."/>
            <person name="Ruan X."/>
            <person name="Zhao L."/>
            <person name="Wei J."/>
            <person name="Que T."/>
            <person name="Du C."/>
            <person name="Cheng J."/>
            <person name="Dai P."/>
            <person name="Han X."/>
            <person name="Huang E."/>
            <person name="Gao Y."/>
            <person name="Liu J."/>
            <person name="Shao H."/>
            <person name="Ye R."/>
            <person name="Li L."/>
            <person name="Wei W."/>
            <person name="Wang X."/>
            <person name="Wang C."/>
            <person name="Huo Q."/>
            <person name="Li W."/>
            <person name="Guo W."/>
            <person name="Chen H."/>
            <person name="Chen S."/>
            <person name="Zhou L."/>
            <person name="Zhou L."/>
            <person name="Ni X."/>
            <person name="Tian J."/>
            <person name="Zhou Y."/>
            <person name="Sheng Y."/>
            <person name="Liu T."/>
            <person name="Pan Y."/>
            <person name="Xia L."/>
            <person name="Li J."/>
            <person name="Zhao F."/>
            <person name="Cao W."/>
        </authorList>
    </citation>
    <scope>NUCLEOTIDE SEQUENCE</scope>
    <source>
        <strain evidence="7">Rsan-2018</strain>
        <tissue evidence="7">Larvae</tissue>
    </source>
</reference>
<dbReference type="PROSITE" id="PS50950">
    <property type="entry name" value="ZF_THAP"/>
    <property type="match status" value="1"/>
</dbReference>
<dbReference type="AlphaFoldDB" id="A0A9D4QA47"/>
<dbReference type="Gene3D" id="6.20.210.20">
    <property type="entry name" value="THAP domain"/>
    <property type="match status" value="1"/>
</dbReference>
<evidence type="ECO:0000256" key="5">
    <source>
        <dbReference type="PROSITE-ProRule" id="PRU00309"/>
    </source>
</evidence>
<evidence type="ECO:0000256" key="2">
    <source>
        <dbReference type="ARBA" id="ARBA00022771"/>
    </source>
</evidence>
<dbReference type="SUPFAM" id="SSF57716">
    <property type="entry name" value="Glucocorticoid receptor-like (DNA-binding domain)"/>
    <property type="match status" value="1"/>
</dbReference>
<keyword evidence="3" id="KW-0862">Zinc</keyword>
<dbReference type="GO" id="GO:0008270">
    <property type="term" value="F:zinc ion binding"/>
    <property type="evidence" value="ECO:0007669"/>
    <property type="project" value="UniProtKB-KW"/>
</dbReference>
<reference evidence="7" key="1">
    <citation type="journal article" date="2020" name="Cell">
        <title>Large-Scale Comparative Analyses of Tick Genomes Elucidate Their Genetic Diversity and Vector Capacities.</title>
        <authorList>
            <consortium name="Tick Genome and Microbiome Consortium (TIGMIC)"/>
            <person name="Jia N."/>
            <person name="Wang J."/>
            <person name="Shi W."/>
            <person name="Du L."/>
            <person name="Sun Y."/>
            <person name="Zhan W."/>
            <person name="Jiang J.F."/>
            <person name="Wang Q."/>
            <person name="Zhang B."/>
            <person name="Ji P."/>
            <person name="Bell-Sakyi L."/>
            <person name="Cui X.M."/>
            <person name="Yuan T.T."/>
            <person name="Jiang B.G."/>
            <person name="Yang W.F."/>
            <person name="Lam T.T."/>
            <person name="Chang Q.C."/>
            <person name="Ding S.J."/>
            <person name="Wang X.J."/>
            <person name="Zhu J.G."/>
            <person name="Ruan X.D."/>
            <person name="Zhao L."/>
            <person name="Wei J.T."/>
            <person name="Ye R.Z."/>
            <person name="Que T.C."/>
            <person name="Du C.H."/>
            <person name="Zhou Y.H."/>
            <person name="Cheng J.X."/>
            <person name="Dai P.F."/>
            <person name="Guo W.B."/>
            <person name="Han X.H."/>
            <person name="Huang E.J."/>
            <person name="Li L.F."/>
            <person name="Wei W."/>
            <person name="Gao Y.C."/>
            <person name="Liu J.Z."/>
            <person name="Shao H.Z."/>
            <person name="Wang X."/>
            <person name="Wang C.C."/>
            <person name="Yang T.C."/>
            <person name="Huo Q.B."/>
            <person name="Li W."/>
            <person name="Chen H.Y."/>
            <person name="Chen S.E."/>
            <person name="Zhou L.G."/>
            <person name="Ni X.B."/>
            <person name="Tian J.H."/>
            <person name="Sheng Y."/>
            <person name="Liu T."/>
            <person name="Pan Y.S."/>
            <person name="Xia L.Y."/>
            <person name="Li J."/>
            <person name="Zhao F."/>
            <person name="Cao W.C."/>
        </authorList>
    </citation>
    <scope>NUCLEOTIDE SEQUENCE</scope>
    <source>
        <strain evidence="7">Rsan-2018</strain>
    </source>
</reference>
<name>A0A9D4QA47_RHISA</name>
<gene>
    <name evidence="7" type="ORF">HPB52_003481</name>
</gene>
<evidence type="ECO:0000259" key="6">
    <source>
        <dbReference type="PROSITE" id="PS50950"/>
    </source>
</evidence>
<dbReference type="InterPro" id="IPR006612">
    <property type="entry name" value="THAP_Znf"/>
</dbReference>
<evidence type="ECO:0000313" key="7">
    <source>
        <dbReference type="EMBL" id="KAH7971858.1"/>
    </source>
</evidence>
<evidence type="ECO:0000256" key="3">
    <source>
        <dbReference type="ARBA" id="ARBA00022833"/>
    </source>
</evidence>
<dbReference type="Pfam" id="PF05485">
    <property type="entry name" value="THAP"/>
    <property type="match status" value="1"/>
</dbReference>
<protein>
    <recommendedName>
        <fullName evidence="6">THAP-type domain-containing protein</fullName>
    </recommendedName>
</protein>
<keyword evidence="1" id="KW-0479">Metal-binding</keyword>
<sequence length="122" mass="14002">MPQYLQNHCYAPGCQTGYVSVKGGPKLSLFVPKDGNRRKEWEKNLCRADKRLEDTSAVCEIHFEPSYVLMCILSREKKCGYLAGDPFSALMLCRRFYSICQLTLVKSRHKRGPLVRGNDRDL</sequence>
<keyword evidence="4 5" id="KW-0238">DNA-binding</keyword>
<dbReference type="VEuPathDB" id="VectorBase:RSAN_049766"/>
<keyword evidence="8" id="KW-1185">Reference proteome</keyword>
<proteinExistence type="predicted"/>
<dbReference type="Proteomes" id="UP000821837">
    <property type="component" value="Chromosome 11"/>
</dbReference>
<evidence type="ECO:0000256" key="4">
    <source>
        <dbReference type="ARBA" id="ARBA00023125"/>
    </source>
</evidence>
<accession>A0A9D4QA47</accession>
<organism evidence="7 8">
    <name type="scientific">Rhipicephalus sanguineus</name>
    <name type="common">Brown dog tick</name>
    <name type="synonym">Ixodes sanguineus</name>
    <dbReference type="NCBI Taxonomy" id="34632"/>
    <lineage>
        <taxon>Eukaryota</taxon>
        <taxon>Metazoa</taxon>
        <taxon>Ecdysozoa</taxon>
        <taxon>Arthropoda</taxon>
        <taxon>Chelicerata</taxon>
        <taxon>Arachnida</taxon>
        <taxon>Acari</taxon>
        <taxon>Parasitiformes</taxon>
        <taxon>Ixodida</taxon>
        <taxon>Ixodoidea</taxon>
        <taxon>Ixodidae</taxon>
        <taxon>Rhipicephalinae</taxon>
        <taxon>Rhipicephalus</taxon>
        <taxon>Rhipicephalus</taxon>
    </lineage>
</organism>
<evidence type="ECO:0000313" key="8">
    <source>
        <dbReference type="Proteomes" id="UP000821837"/>
    </source>
</evidence>
<dbReference type="GO" id="GO:0003677">
    <property type="term" value="F:DNA binding"/>
    <property type="evidence" value="ECO:0007669"/>
    <property type="project" value="UniProtKB-UniRule"/>
</dbReference>
<dbReference type="EMBL" id="JABSTV010001247">
    <property type="protein sequence ID" value="KAH7971858.1"/>
    <property type="molecule type" value="Genomic_DNA"/>
</dbReference>
<comment type="caution">
    <text evidence="7">The sequence shown here is derived from an EMBL/GenBank/DDBJ whole genome shotgun (WGS) entry which is preliminary data.</text>
</comment>